<proteinExistence type="predicted"/>
<accession>A0ABX5CK19</accession>
<sequence length="70" mass="7944">MVDLFVPHGYIVAINLVSKETTANAYSFHSSISTPYGSQTARVDCDQRFKFTKTRAKHGFFFNYSTERAS</sequence>
<name>A0ABX5CK19_9ALTE</name>
<organism evidence="1 2">
    <name type="scientific">Alteromonas gracilis</name>
    <dbReference type="NCBI Taxonomy" id="1479524"/>
    <lineage>
        <taxon>Bacteria</taxon>
        <taxon>Pseudomonadati</taxon>
        <taxon>Pseudomonadota</taxon>
        <taxon>Gammaproteobacteria</taxon>
        <taxon>Alteromonadales</taxon>
        <taxon>Alteromonadaceae</taxon>
        <taxon>Alteromonas/Salinimonas group</taxon>
        <taxon>Alteromonas</taxon>
    </lineage>
</organism>
<dbReference type="EMBL" id="PVNO01000030">
    <property type="protein sequence ID" value="PRO67795.1"/>
    <property type="molecule type" value="Genomic_DNA"/>
</dbReference>
<dbReference type="Proteomes" id="UP000239539">
    <property type="component" value="Unassembled WGS sequence"/>
</dbReference>
<gene>
    <name evidence="1" type="ORF">C6Y39_16495</name>
</gene>
<evidence type="ECO:0000313" key="1">
    <source>
        <dbReference type="EMBL" id="PRO67795.1"/>
    </source>
</evidence>
<keyword evidence="2" id="KW-1185">Reference proteome</keyword>
<reference evidence="2" key="1">
    <citation type="journal article" date="2020" name="Int. J. Syst. Evol. Microbiol.">
        <title>Alteromonas alba sp. nov., a marine bacterium isolated from the seawater of the West Pacific Ocean.</title>
        <authorList>
            <person name="Sun C."/>
            <person name="Wu Y.-H."/>
            <person name="Xamxidin M."/>
            <person name="Cheng H."/>
            <person name="Xu X.-W."/>
        </authorList>
    </citation>
    <scope>NUCLEOTIDE SEQUENCE [LARGE SCALE GENOMIC DNA]</scope>
    <source>
        <strain evidence="2">9a2</strain>
    </source>
</reference>
<protein>
    <submittedName>
        <fullName evidence="1">Uncharacterized protein</fullName>
    </submittedName>
</protein>
<comment type="caution">
    <text evidence="1">The sequence shown here is derived from an EMBL/GenBank/DDBJ whole genome shotgun (WGS) entry which is preliminary data.</text>
</comment>
<evidence type="ECO:0000313" key="2">
    <source>
        <dbReference type="Proteomes" id="UP000239539"/>
    </source>
</evidence>